<keyword evidence="2" id="KW-0812">Transmembrane</keyword>
<dbReference type="EMBL" id="JACHKF010000001">
    <property type="protein sequence ID" value="MBB6567677.1"/>
    <property type="molecule type" value="Genomic_DNA"/>
</dbReference>
<feature type="compositionally biased region" description="Basic and acidic residues" evidence="1">
    <location>
        <begin position="555"/>
        <end position="583"/>
    </location>
</feature>
<reference evidence="3 4" key="1">
    <citation type="submission" date="2020-08" db="EMBL/GenBank/DDBJ databases">
        <title>Sequencing the genomes of 1000 actinobacteria strains.</title>
        <authorList>
            <person name="Klenk H.-P."/>
        </authorList>
    </citation>
    <scope>NUCLEOTIDE SEQUENCE [LARGE SCALE GENOMIC DNA]</scope>
    <source>
        <strain evidence="3 4">DSM 15626</strain>
    </source>
</reference>
<evidence type="ECO:0000313" key="3">
    <source>
        <dbReference type="EMBL" id="MBB6567677.1"/>
    </source>
</evidence>
<sequence>MEPETKTALIDRLFTPGERWGWEHREPAPIGRSPEADLEPVWIEPPIGPDVAHWEHRLAAGQARMVKRIAITAFAWLITLMVEPILAPPVAAIGAVLSYVLPVARPRRKIKAAWAAAMAEREAQYHEFLREHQQWHWRVAAFDEGERLRWAGSPRWHPIQLDAEPSRVDVFGGTGDGWASLLATLGSSLIESGAGITVLDLSERYVAGGLADFVAVRGGRVAQLWLPADLAALNVFAGLAPEETADLLAQAVSTLQYTEQRADVRTLTVDLLDTVAGALVEAPTFARLTAGLDVLRRTYDGGPDGPLTAAEISALTARVDLLGQSERTQQTLQHLSSTLNLLGKDEQPVDPDADPASIWLPRGLTIVTTSSLRVRRKEILDRVVFQRLLRDIRHQRADRDGILVVAGADHLGLDSIESLTQEARRSGVRLVLLFERLRNELKEVLGSSDSAAIVMRMGNAQDAAAAAEFIGREHKVVLSQLTEQIGKTFTTGTARSTGGSDGTSTGTGRSASSTTGWSTNSARSGPTGLFAWADNRSSGRGTSGSSSVSESESFTESRSRSWQDTVNRSEADSSTEGRTHSRVYESIVEPTTIQSLPPTAFLLIEAAALGRRVVTGDCNPGIALLDRVAPTREMAAE</sequence>
<evidence type="ECO:0000256" key="2">
    <source>
        <dbReference type="SAM" id="Phobius"/>
    </source>
</evidence>
<comment type="caution">
    <text evidence="3">The sequence shown here is derived from an EMBL/GenBank/DDBJ whole genome shotgun (WGS) entry which is preliminary data.</text>
</comment>
<dbReference type="InterPro" id="IPR027417">
    <property type="entry name" value="P-loop_NTPase"/>
</dbReference>
<gene>
    <name evidence="3" type="ORF">HNR71_003314</name>
</gene>
<accession>A0A841SAG3</accession>
<dbReference type="AlphaFoldDB" id="A0A841SAG3"/>
<proteinExistence type="predicted"/>
<dbReference type="Proteomes" id="UP000553957">
    <property type="component" value="Unassembled WGS sequence"/>
</dbReference>
<feature type="transmembrane region" description="Helical" evidence="2">
    <location>
        <begin position="74"/>
        <end position="101"/>
    </location>
</feature>
<feature type="compositionally biased region" description="Low complexity" evidence="1">
    <location>
        <begin position="536"/>
        <end position="554"/>
    </location>
</feature>
<feature type="compositionally biased region" description="Low complexity" evidence="1">
    <location>
        <begin position="489"/>
        <end position="519"/>
    </location>
</feature>
<name>A0A841SAG3_9ACTN</name>
<dbReference type="RefSeq" id="WP_202885506.1">
    <property type="nucleotide sequence ID" value="NZ_BAAAGT010000003.1"/>
</dbReference>
<evidence type="ECO:0000256" key="1">
    <source>
        <dbReference type="SAM" id="MobiDB-lite"/>
    </source>
</evidence>
<evidence type="ECO:0000313" key="4">
    <source>
        <dbReference type="Proteomes" id="UP000553957"/>
    </source>
</evidence>
<protein>
    <submittedName>
        <fullName evidence="3">Uncharacterized protein</fullName>
    </submittedName>
</protein>
<organism evidence="3 4">
    <name type="scientific">Kribbella sandramycini</name>
    <dbReference type="NCBI Taxonomy" id="60450"/>
    <lineage>
        <taxon>Bacteria</taxon>
        <taxon>Bacillati</taxon>
        <taxon>Actinomycetota</taxon>
        <taxon>Actinomycetes</taxon>
        <taxon>Propionibacteriales</taxon>
        <taxon>Kribbellaceae</taxon>
        <taxon>Kribbella</taxon>
    </lineage>
</organism>
<keyword evidence="2" id="KW-1133">Transmembrane helix</keyword>
<dbReference type="SUPFAM" id="SSF52540">
    <property type="entry name" value="P-loop containing nucleoside triphosphate hydrolases"/>
    <property type="match status" value="1"/>
</dbReference>
<keyword evidence="2" id="KW-0472">Membrane</keyword>
<feature type="region of interest" description="Disordered" evidence="1">
    <location>
        <begin position="489"/>
        <end position="583"/>
    </location>
</feature>